<feature type="signal peptide" evidence="1">
    <location>
        <begin position="1"/>
        <end position="19"/>
    </location>
</feature>
<protein>
    <recommendedName>
        <fullName evidence="2">DOMON domain-containing protein</fullName>
    </recommendedName>
</protein>
<dbReference type="InParanoid" id="A0A1X7SXT8"/>
<evidence type="ECO:0000313" key="3">
    <source>
        <dbReference type="EnsemblMetazoa" id="Aqu2.1.06898_001"/>
    </source>
</evidence>
<evidence type="ECO:0000259" key="2">
    <source>
        <dbReference type="PROSITE" id="PS50836"/>
    </source>
</evidence>
<evidence type="ECO:0000256" key="1">
    <source>
        <dbReference type="SAM" id="SignalP"/>
    </source>
</evidence>
<dbReference type="InterPro" id="IPR036116">
    <property type="entry name" value="FN3_sf"/>
</dbReference>
<reference evidence="3" key="1">
    <citation type="submission" date="2017-05" db="UniProtKB">
        <authorList>
            <consortium name="EnsemblMetazoa"/>
        </authorList>
    </citation>
    <scope>IDENTIFICATION</scope>
</reference>
<dbReference type="OrthoDB" id="2419613at2759"/>
<dbReference type="EnsemblMetazoa" id="Aqu2.1.06898_001">
    <property type="protein sequence ID" value="Aqu2.1.06898_001"/>
    <property type="gene ID" value="Aqu2.1.06898"/>
</dbReference>
<name>A0A1X7SXT8_AMPQE</name>
<organism evidence="3">
    <name type="scientific">Amphimedon queenslandica</name>
    <name type="common">Sponge</name>
    <dbReference type="NCBI Taxonomy" id="400682"/>
    <lineage>
        <taxon>Eukaryota</taxon>
        <taxon>Metazoa</taxon>
        <taxon>Porifera</taxon>
        <taxon>Demospongiae</taxon>
        <taxon>Heteroscleromorpha</taxon>
        <taxon>Haplosclerida</taxon>
        <taxon>Niphatidae</taxon>
        <taxon>Amphimedon</taxon>
    </lineage>
</organism>
<feature type="domain" description="DOMON" evidence="2">
    <location>
        <begin position="80"/>
        <end position="123"/>
    </location>
</feature>
<dbReference type="AlphaFoldDB" id="A0A1X7SXT8"/>
<dbReference type="PROSITE" id="PS50836">
    <property type="entry name" value="DOMON"/>
    <property type="match status" value="1"/>
</dbReference>
<dbReference type="SUPFAM" id="SSF49265">
    <property type="entry name" value="Fibronectin type III"/>
    <property type="match status" value="1"/>
</dbReference>
<proteinExistence type="predicted"/>
<accession>A0A1X7SXT8</accession>
<sequence length="123" mass="13525">MKCFIVWISLKNSVTVTWTAPATAGMLEIRYTVVVRNDGSSIFYANMNAGDFRPGSTEICPMTDKSSDATYPFRVGSPGDDYYFAARFNSDNSSFIDMQLEGSADGWIAVGFTGTRDMVQQSV</sequence>
<feature type="chain" id="PRO_5013208399" description="DOMON domain-containing protein" evidence="1">
    <location>
        <begin position="20"/>
        <end position="123"/>
    </location>
</feature>
<dbReference type="InterPro" id="IPR005018">
    <property type="entry name" value="DOMON_domain"/>
</dbReference>
<keyword evidence="1" id="KW-0732">Signal</keyword>